<feature type="domain" description="Protein kinase" evidence="8">
    <location>
        <begin position="10"/>
        <end position="279"/>
    </location>
</feature>
<evidence type="ECO:0000256" key="5">
    <source>
        <dbReference type="PROSITE-ProRule" id="PRU10141"/>
    </source>
</evidence>
<dbReference type="PROSITE" id="PS00107">
    <property type="entry name" value="PROTEIN_KINASE_ATP"/>
    <property type="match status" value="1"/>
</dbReference>
<dbReference type="PROSITE" id="PS50011">
    <property type="entry name" value="PROTEIN_KINASE_DOM"/>
    <property type="match status" value="1"/>
</dbReference>
<dbReference type="InterPro" id="IPR017441">
    <property type="entry name" value="Protein_kinase_ATP_BS"/>
</dbReference>
<dbReference type="EC" id="2.7.11.1" evidence="9"/>
<reference evidence="9 10" key="1">
    <citation type="submission" date="2015-09" db="EMBL/GenBank/DDBJ databases">
        <title>Sorangium comparison.</title>
        <authorList>
            <person name="Zaburannyi N."/>
            <person name="Bunk B."/>
            <person name="Overmann J."/>
            <person name="Mueller R."/>
        </authorList>
    </citation>
    <scope>NUCLEOTIDE SEQUENCE [LARGE SCALE GENOMIC DNA]</scope>
    <source>
        <strain evidence="9 10">So ce836</strain>
    </source>
</reference>
<keyword evidence="7" id="KW-1133">Transmembrane helix</keyword>
<feature type="binding site" evidence="5">
    <location>
        <position position="39"/>
    </location>
    <ligand>
        <name>ATP</name>
        <dbReference type="ChEBI" id="CHEBI:30616"/>
    </ligand>
</feature>
<dbReference type="CDD" id="cd14014">
    <property type="entry name" value="STKc_PknB_like"/>
    <property type="match status" value="1"/>
</dbReference>
<gene>
    <name evidence="9" type="ORF">SOCE836_012610</name>
</gene>
<dbReference type="PANTHER" id="PTHR43289">
    <property type="entry name" value="MITOGEN-ACTIVATED PROTEIN KINASE KINASE KINASE 20-RELATED"/>
    <property type="match status" value="1"/>
</dbReference>
<dbReference type="EMBL" id="CP012672">
    <property type="protein sequence ID" value="AUX29173.1"/>
    <property type="molecule type" value="Genomic_DNA"/>
</dbReference>
<keyword evidence="7" id="KW-0812">Transmembrane</keyword>
<dbReference type="InterPro" id="IPR011009">
    <property type="entry name" value="Kinase-like_dom_sf"/>
</dbReference>
<dbReference type="InterPro" id="IPR000719">
    <property type="entry name" value="Prot_kinase_dom"/>
</dbReference>
<dbReference type="SMART" id="SM00220">
    <property type="entry name" value="S_TKc"/>
    <property type="match status" value="1"/>
</dbReference>
<evidence type="ECO:0000256" key="7">
    <source>
        <dbReference type="SAM" id="Phobius"/>
    </source>
</evidence>
<proteinExistence type="predicted"/>
<dbReference type="GO" id="GO:0004674">
    <property type="term" value="F:protein serine/threonine kinase activity"/>
    <property type="evidence" value="ECO:0007669"/>
    <property type="project" value="UniProtKB-EC"/>
</dbReference>
<sequence length="405" mass="41320">MEGQCIAGKYRLARLLGKGGMGSVWLAEHLSLRTPVAIKLIDVEAAKNAGARARFDREAQLAARIRSAHVVKVLDHGLTDDGLPYIAMECLAGETLRDRLSARGRITLAETAKVVSHVCRALARAHEAGLVHRDIKPENIFMAREDDGEIVKILDFGVAKATDALSMAGVDPTRTGALLGTPYYMSPEQAKGLKSVDYRSDLWSLGIVVFECLTGQRPFTAPALGPLIAKILGTPAPALSAAAPSARVPAEVEAWMRKALAVDPDARFASARELAEAFMVASGTADSMERGPSAGLPGARSPSAAGSRAGAWDTADTVALAPSGAPPPAAATLPAAAATLAVAAVTPPAVAPPAAAAPRAPAGPAAAPGAVAAAAPAVRGLIWAVVVLGIALLAVGGVLAATLLR</sequence>
<evidence type="ECO:0000256" key="6">
    <source>
        <dbReference type="SAM" id="MobiDB-lite"/>
    </source>
</evidence>
<dbReference type="Gene3D" id="3.30.200.20">
    <property type="entry name" value="Phosphorylase Kinase, domain 1"/>
    <property type="match status" value="1"/>
</dbReference>
<name>A0A4P2QIJ0_SORCE</name>
<keyword evidence="7" id="KW-0472">Membrane</keyword>
<keyword evidence="2 5" id="KW-0547">Nucleotide-binding</keyword>
<feature type="region of interest" description="Disordered" evidence="6">
    <location>
        <begin position="288"/>
        <end position="308"/>
    </location>
</feature>
<dbReference type="InterPro" id="IPR008271">
    <property type="entry name" value="Ser/Thr_kinase_AS"/>
</dbReference>
<evidence type="ECO:0000256" key="2">
    <source>
        <dbReference type="ARBA" id="ARBA00022741"/>
    </source>
</evidence>
<dbReference type="GO" id="GO:0005524">
    <property type="term" value="F:ATP binding"/>
    <property type="evidence" value="ECO:0007669"/>
    <property type="project" value="UniProtKB-UniRule"/>
</dbReference>
<evidence type="ECO:0000256" key="1">
    <source>
        <dbReference type="ARBA" id="ARBA00022679"/>
    </source>
</evidence>
<dbReference type="Proteomes" id="UP000295497">
    <property type="component" value="Chromosome"/>
</dbReference>
<evidence type="ECO:0000313" key="10">
    <source>
        <dbReference type="Proteomes" id="UP000295497"/>
    </source>
</evidence>
<organism evidence="9 10">
    <name type="scientific">Sorangium cellulosum</name>
    <name type="common">Polyangium cellulosum</name>
    <dbReference type="NCBI Taxonomy" id="56"/>
    <lineage>
        <taxon>Bacteria</taxon>
        <taxon>Pseudomonadati</taxon>
        <taxon>Myxococcota</taxon>
        <taxon>Polyangia</taxon>
        <taxon>Polyangiales</taxon>
        <taxon>Polyangiaceae</taxon>
        <taxon>Sorangium</taxon>
    </lineage>
</organism>
<dbReference type="PROSITE" id="PS00108">
    <property type="entry name" value="PROTEIN_KINASE_ST"/>
    <property type="match status" value="1"/>
</dbReference>
<accession>A0A4P2QIJ0</accession>
<dbReference type="Pfam" id="PF00069">
    <property type="entry name" value="Pkinase"/>
    <property type="match status" value="1"/>
</dbReference>
<keyword evidence="1 9" id="KW-0808">Transferase</keyword>
<keyword evidence="3 9" id="KW-0418">Kinase</keyword>
<feature type="transmembrane region" description="Helical" evidence="7">
    <location>
        <begin position="381"/>
        <end position="404"/>
    </location>
</feature>
<evidence type="ECO:0000259" key="8">
    <source>
        <dbReference type="PROSITE" id="PS50011"/>
    </source>
</evidence>
<evidence type="ECO:0000256" key="3">
    <source>
        <dbReference type="ARBA" id="ARBA00022777"/>
    </source>
</evidence>
<keyword evidence="4 5" id="KW-0067">ATP-binding</keyword>
<protein>
    <submittedName>
        <fullName evidence="9">Protein kinase</fullName>
        <ecNumber evidence="9">2.7.11.1</ecNumber>
    </submittedName>
</protein>
<evidence type="ECO:0000313" key="9">
    <source>
        <dbReference type="EMBL" id="AUX29173.1"/>
    </source>
</evidence>
<dbReference type="Gene3D" id="1.10.510.10">
    <property type="entry name" value="Transferase(Phosphotransferase) domain 1"/>
    <property type="match status" value="1"/>
</dbReference>
<dbReference type="SUPFAM" id="SSF56112">
    <property type="entry name" value="Protein kinase-like (PK-like)"/>
    <property type="match status" value="1"/>
</dbReference>
<evidence type="ECO:0000256" key="4">
    <source>
        <dbReference type="ARBA" id="ARBA00022840"/>
    </source>
</evidence>
<dbReference type="AlphaFoldDB" id="A0A4P2QIJ0"/>
<dbReference type="PANTHER" id="PTHR43289:SF6">
    <property type="entry name" value="SERINE_THREONINE-PROTEIN KINASE NEKL-3"/>
    <property type="match status" value="1"/>
</dbReference>
<feature type="compositionally biased region" description="Low complexity" evidence="6">
    <location>
        <begin position="291"/>
        <end position="308"/>
    </location>
</feature>
<dbReference type="RefSeq" id="WP_129573388.1">
    <property type="nucleotide sequence ID" value="NZ_CP012672.1"/>
</dbReference>